<evidence type="ECO:0000256" key="1">
    <source>
        <dbReference type="SAM" id="MobiDB-lite"/>
    </source>
</evidence>
<feature type="compositionally biased region" description="Polar residues" evidence="1">
    <location>
        <begin position="324"/>
        <end position="340"/>
    </location>
</feature>
<evidence type="ECO:0000313" key="3">
    <source>
        <dbReference type="RefSeq" id="XP_012687832.1"/>
    </source>
</evidence>
<feature type="compositionally biased region" description="Basic and acidic residues" evidence="1">
    <location>
        <begin position="285"/>
        <end position="295"/>
    </location>
</feature>
<dbReference type="PANTHER" id="PTHR22442">
    <property type="match status" value="1"/>
</dbReference>
<proteinExistence type="predicted"/>
<protein>
    <submittedName>
        <fullName evidence="3">Protein FAM169B isoform X1</fullName>
    </submittedName>
</protein>
<feature type="region of interest" description="Disordered" evidence="1">
    <location>
        <begin position="273"/>
        <end position="359"/>
    </location>
</feature>
<sequence length="359" mass="40942">MESKQSQPGITYLVDCPDEDVDLTFKSEEKMSYLVNDSMKKTFTLPHGGKVDVCHDNIACLSLFSGDLNHSIFALHLPGDETQVVAVYLHREWWSVQDMMKTSCKSRSGLVVVSSIMERVILFLMSQIIFGILERTLDEEIHFSPHPLEEFGKILWQDGEAVGFYTIKKKGTLCNRCNGRSYLLPVLDTLFVRTPWRRKGLALRMLDDFCSSFPQEEALGFSYPISDGMYEVCRKFLEIHQEERDRLYEVESPGDWGQRRNVWLGLQLRRLPKHRQSPQTINTDKANKDKHKEGKVPPLSADRAGPALSSWKTPGSHFEMGGLPTSTIATPDNTQRNSGTKRAADHTDECENTKQRRTL</sequence>
<name>A0A6P3W295_CLUHA</name>
<gene>
    <name evidence="3" type="primary">fam169b</name>
</gene>
<dbReference type="RefSeq" id="XP_012687832.1">
    <property type="nucleotide sequence ID" value="XM_012832378.3"/>
</dbReference>
<reference evidence="3" key="1">
    <citation type="submission" date="2025-08" db="UniProtKB">
        <authorList>
            <consortium name="RefSeq"/>
        </authorList>
    </citation>
    <scope>IDENTIFICATION</scope>
</reference>
<dbReference type="InterPro" id="IPR029625">
    <property type="entry name" value="FAM169"/>
</dbReference>
<accession>A0A6P3W295</accession>
<dbReference type="CTD" id="434197"/>
<evidence type="ECO:0000313" key="2">
    <source>
        <dbReference type="Proteomes" id="UP000515152"/>
    </source>
</evidence>
<dbReference type="KEGG" id="char:105904490"/>
<dbReference type="OrthoDB" id="8954808at2759"/>
<organism evidence="2 3">
    <name type="scientific">Clupea harengus</name>
    <name type="common">Atlantic herring</name>
    <dbReference type="NCBI Taxonomy" id="7950"/>
    <lineage>
        <taxon>Eukaryota</taxon>
        <taxon>Metazoa</taxon>
        <taxon>Chordata</taxon>
        <taxon>Craniata</taxon>
        <taxon>Vertebrata</taxon>
        <taxon>Euteleostomi</taxon>
        <taxon>Actinopterygii</taxon>
        <taxon>Neopterygii</taxon>
        <taxon>Teleostei</taxon>
        <taxon>Clupei</taxon>
        <taxon>Clupeiformes</taxon>
        <taxon>Clupeoidei</taxon>
        <taxon>Clupeidae</taxon>
        <taxon>Clupea</taxon>
    </lineage>
</organism>
<feature type="compositionally biased region" description="Basic and acidic residues" evidence="1">
    <location>
        <begin position="342"/>
        <end position="359"/>
    </location>
</feature>
<dbReference type="GeneID" id="105904490"/>
<keyword evidence="2" id="KW-1185">Reference proteome</keyword>
<dbReference type="AlphaFoldDB" id="A0A6P3W295"/>
<dbReference type="Proteomes" id="UP000515152">
    <property type="component" value="Chromosome 3"/>
</dbReference>
<dbReference type="CDD" id="cd04301">
    <property type="entry name" value="NAT_SF"/>
    <property type="match status" value="1"/>
</dbReference>
<dbReference type="PANTHER" id="PTHR22442:SF4">
    <property type="entry name" value="PROTEIN FAM169BP"/>
    <property type="match status" value="1"/>
</dbReference>